<organism evidence="1 2">
    <name type="scientific">Rhodococcus qingshengii</name>
    <dbReference type="NCBI Taxonomy" id="334542"/>
    <lineage>
        <taxon>Bacteria</taxon>
        <taxon>Bacillati</taxon>
        <taxon>Actinomycetota</taxon>
        <taxon>Actinomycetes</taxon>
        <taxon>Mycobacteriales</taxon>
        <taxon>Nocardiaceae</taxon>
        <taxon>Rhodococcus</taxon>
        <taxon>Rhodococcus erythropolis group</taxon>
    </lineage>
</organism>
<dbReference type="Pfam" id="PF10604">
    <property type="entry name" value="Polyketide_cyc2"/>
    <property type="match status" value="1"/>
</dbReference>
<sequence>MLTRMAELSISVTRHVKAPAETVWQVLTDLDNAAETLSGVIRIERLAGEGYAVGTKWRETRKMMGKEATEDMWVTEVDAPTRTVVKANSHGMNYTSGFTLKPDAAGTILEMHFSGESESTSRISKIFTAVFGRLGARVTRKFMAKDLEDIAARAERLAGE</sequence>
<dbReference type="EMBL" id="NOVD01000009">
    <property type="protein sequence ID" value="PCK26360.1"/>
    <property type="molecule type" value="Genomic_DNA"/>
</dbReference>
<dbReference type="Proteomes" id="UP000230886">
    <property type="component" value="Unassembled WGS sequence"/>
</dbReference>
<evidence type="ECO:0000313" key="1">
    <source>
        <dbReference type="EMBL" id="PCK26360.1"/>
    </source>
</evidence>
<dbReference type="CDD" id="cd07812">
    <property type="entry name" value="SRPBCC"/>
    <property type="match status" value="1"/>
</dbReference>
<gene>
    <name evidence="1" type="ORF">CHR55_15405</name>
</gene>
<dbReference type="AlphaFoldDB" id="A0A2A5J9U8"/>
<proteinExistence type="predicted"/>
<evidence type="ECO:0000313" key="2">
    <source>
        <dbReference type="Proteomes" id="UP000230886"/>
    </source>
</evidence>
<comment type="caution">
    <text evidence="1">The sequence shown here is derived from an EMBL/GenBank/DDBJ whole genome shotgun (WGS) entry which is preliminary data.</text>
</comment>
<protein>
    <submittedName>
        <fullName evidence="1">Carbon monoxide dehydrogenase</fullName>
    </submittedName>
</protein>
<dbReference type="InterPro" id="IPR019587">
    <property type="entry name" value="Polyketide_cyclase/dehydratase"/>
</dbReference>
<reference evidence="1 2" key="1">
    <citation type="submission" date="2017-07" db="EMBL/GenBank/DDBJ databases">
        <title>Draft sequence of Rhodococcus enclensis 23b-28.</title>
        <authorList>
            <person name="Besaury L."/>
            <person name="Sancelme M."/>
            <person name="Amato P."/>
            <person name="Lallement A."/>
            <person name="Delort A.-M."/>
        </authorList>
    </citation>
    <scope>NUCLEOTIDE SEQUENCE [LARGE SCALE GENOMIC DNA]</scope>
    <source>
        <strain evidence="1 2">23b-28</strain>
    </source>
</reference>
<dbReference type="InterPro" id="IPR023393">
    <property type="entry name" value="START-like_dom_sf"/>
</dbReference>
<name>A0A2A5J9U8_RHOSG</name>
<dbReference type="Gene3D" id="3.30.530.20">
    <property type="match status" value="1"/>
</dbReference>
<accession>A0A2A5J9U8</accession>
<dbReference type="SUPFAM" id="SSF55961">
    <property type="entry name" value="Bet v1-like"/>
    <property type="match status" value="1"/>
</dbReference>